<sequence length="145" mass="15958">MGDWVVIAQYSSDVYRTEFICSGQETKEQALKALRAALHTYLPSKGIVEKRRRVYRFADQESYLVVIKGRLSEWECTLRVAELVSDSTDPAVAERARPEDGAAEPEDSPMQPEDGAVPLEDGAAQLEDGAAEASDGPQDRIPPGY</sequence>
<evidence type="ECO:0000313" key="2">
    <source>
        <dbReference type="EMBL" id="QQM43804.1"/>
    </source>
</evidence>
<accession>A0A7T7KZQ6</accession>
<evidence type="ECO:0000313" key="3">
    <source>
        <dbReference type="Proteomes" id="UP000595636"/>
    </source>
</evidence>
<gene>
    <name evidence="2" type="ORF">JEQ17_33405</name>
</gene>
<dbReference type="RefSeq" id="WP_200398728.1">
    <property type="nucleotide sequence ID" value="NZ_CP066831.1"/>
</dbReference>
<protein>
    <submittedName>
        <fullName evidence="2">Uncharacterized protein</fullName>
    </submittedName>
</protein>
<dbReference type="EMBL" id="CP066831">
    <property type="protein sequence ID" value="QQM43804.1"/>
    <property type="molecule type" value="Genomic_DNA"/>
</dbReference>
<keyword evidence="3" id="KW-1185">Reference proteome</keyword>
<evidence type="ECO:0000256" key="1">
    <source>
        <dbReference type="SAM" id="MobiDB-lite"/>
    </source>
</evidence>
<reference evidence="2 3" key="1">
    <citation type="submission" date="2020-12" db="EMBL/GenBank/DDBJ databases">
        <title>A novel species.</title>
        <authorList>
            <person name="Li K."/>
        </authorList>
    </citation>
    <scope>NUCLEOTIDE SEQUENCE [LARGE SCALE GENOMIC DNA]</scope>
    <source>
        <strain evidence="2 3">ZYC-3</strain>
    </source>
</reference>
<feature type="region of interest" description="Disordered" evidence="1">
    <location>
        <begin position="87"/>
        <end position="145"/>
    </location>
</feature>
<dbReference type="KEGG" id="slf:JEQ17_33405"/>
<organism evidence="2 3">
    <name type="scientific">Streptomyces liliifuscus</name>
    <dbReference type="NCBI Taxonomy" id="2797636"/>
    <lineage>
        <taxon>Bacteria</taxon>
        <taxon>Bacillati</taxon>
        <taxon>Actinomycetota</taxon>
        <taxon>Actinomycetes</taxon>
        <taxon>Kitasatosporales</taxon>
        <taxon>Streptomycetaceae</taxon>
        <taxon>Streptomyces</taxon>
    </lineage>
</organism>
<dbReference type="Proteomes" id="UP000595636">
    <property type="component" value="Chromosome"/>
</dbReference>
<name>A0A7T7KZQ6_9ACTN</name>
<proteinExistence type="predicted"/>
<dbReference type="AlphaFoldDB" id="A0A7T7KZQ6"/>